<reference evidence="2" key="2">
    <citation type="submission" date="2017-12" db="EMBL/GenBank/DDBJ databases">
        <title>Genome sequence of the Bar-tailed Godwit (Limosa lapponica baueri).</title>
        <authorList>
            <person name="Lima N.C.B."/>
            <person name="Parody-Merino A.M."/>
            <person name="Battley P.F."/>
            <person name="Fidler A.E."/>
            <person name="Prosdocimi F."/>
        </authorList>
    </citation>
    <scope>NUCLEOTIDE SEQUENCE [LARGE SCALE GENOMIC DNA]</scope>
</reference>
<proteinExistence type="predicted"/>
<gene>
    <name evidence="1" type="ORF">llap_2149</name>
</gene>
<evidence type="ECO:0000313" key="2">
    <source>
        <dbReference type="Proteomes" id="UP000233556"/>
    </source>
</evidence>
<accession>A0A2I0UNA3</accession>
<protein>
    <submittedName>
        <fullName evidence="1">Uncharacterized protein</fullName>
    </submittedName>
</protein>
<dbReference type="Proteomes" id="UP000233556">
    <property type="component" value="Unassembled WGS sequence"/>
</dbReference>
<keyword evidence="2" id="KW-1185">Reference proteome</keyword>
<organism evidence="1 2">
    <name type="scientific">Limosa lapponica baueri</name>
    <dbReference type="NCBI Taxonomy" id="1758121"/>
    <lineage>
        <taxon>Eukaryota</taxon>
        <taxon>Metazoa</taxon>
        <taxon>Chordata</taxon>
        <taxon>Craniata</taxon>
        <taxon>Vertebrata</taxon>
        <taxon>Euteleostomi</taxon>
        <taxon>Archelosauria</taxon>
        <taxon>Archosauria</taxon>
        <taxon>Dinosauria</taxon>
        <taxon>Saurischia</taxon>
        <taxon>Theropoda</taxon>
        <taxon>Coelurosauria</taxon>
        <taxon>Aves</taxon>
        <taxon>Neognathae</taxon>
        <taxon>Neoaves</taxon>
        <taxon>Charadriiformes</taxon>
        <taxon>Scolopacidae</taxon>
        <taxon>Limosa</taxon>
    </lineage>
</organism>
<name>A0A2I0UNA3_LIMLA</name>
<sequence>MNDGCTIGHKKMLEAGSDDGHRAGIESLRPPAPPFRNCECKGVNNSNGVFHSEISKGLAKGDEGCLPGSCGKSVP</sequence>
<dbReference type="AlphaFoldDB" id="A0A2I0UNA3"/>
<evidence type="ECO:0000313" key="1">
    <source>
        <dbReference type="EMBL" id="PKU47507.1"/>
    </source>
</evidence>
<dbReference type="EMBL" id="KZ505676">
    <property type="protein sequence ID" value="PKU47507.1"/>
    <property type="molecule type" value="Genomic_DNA"/>
</dbReference>
<reference evidence="2" key="1">
    <citation type="submission" date="2017-11" db="EMBL/GenBank/DDBJ databases">
        <authorList>
            <person name="Lima N.C."/>
            <person name="Parody-Merino A.M."/>
            <person name="Battley P.F."/>
            <person name="Fidler A.E."/>
            <person name="Prosdocimi F."/>
        </authorList>
    </citation>
    <scope>NUCLEOTIDE SEQUENCE [LARGE SCALE GENOMIC DNA]</scope>
</reference>